<keyword evidence="2" id="KW-1185">Reference proteome</keyword>
<dbReference type="EMBL" id="VBTY01000003">
    <property type="protein sequence ID" value="MDG3493060.1"/>
    <property type="molecule type" value="Genomic_DNA"/>
</dbReference>
<name>A0A9X4M5S6_9CYAN</name>
<accession>A0A9X4M5S6</accession>
<comment type="caution">
    <text evidence="1">The sequence shown here is derived from an EMBL/GenBank/DDBJ whole genome shotgun (WGS) entry which is preliminary data.</text>
</comment>
<evidence type="ECO:0000313" key="2">
    <source>
        <dbReference type="Proteomes" id="UP001152872"/>
    </source>
</evidence>
<proteinExistence type="predicted"/>
<dbReference type="RefSeq" id="WP_009625087.1">
    <property type="nucleotide sequence ID" value="NZ_VBTY01000003.1"/>
</dbReference>
<evidence type="ECO:0008006" key="3">
    <source>
        <dbReference type="Google" id="ProtNLM"/>
    </source>
</evidence>
<sequence>MKRTQVKVNLSLPFKALIEMMSSLELREKIKLRELLDRDIAVTQQKTQNLPPQETSQELEPAIESFRRGWDDVMNGRTRPISELWDGIDVD</sequence>
<gene>
    <name evidence="1" type="ORF">FEV09_00650</name>
</gene>
<organism evidence="1 2">
    <name type="scientific">Pseudanabaena catenata USMAC16</name>
    <dbReference type="NCBI Taxonomy" id="1855837"/>
    <lineage>
        <taxon>Bacteria</taxon>
        <taxon>Bacillati</taxon>
        <taxon>Cyanobacteriota</taxon>
        <taxon>Cyanophyceae</taxon>
        <taxon>Pseudanabaenales</taxon>
        <taxon>Pseudanabaenaceae</taxon>
        <taxon>Pseudanabaena</taxon>
    </lineage>
</organism>
<dbReference type="AlphaFoldDB" id="A0A9X4M5S6"/>
<reference evidence="1" key="1">
    <citation type="submission" date="2019-05" db="EMBL/GenBank/DDBJ databases">
        <title>Whole genome sequencing of Pseudanabaena catenata USMAC16.</title>
        <authorList>
            <person name="Khan Z."/>
            <person name="Omar W.M."/>
            <person name="Convey P."/>
            <person name="Merican F."/>
            <person name="Najimudin N."/>
        </authorList>
    </citation>
    <scope>NUCLEOTIDE SEQUENCE</scope>
    <source>
        <strain evidence="1">USMAC16</strain>
    </source>
</reference>
<evidence type="ECO:0000313" key="1">
    <source>
        <dbReference type="EMBL" id="MDG3493060.1"/>
    </source>
</evidence>
<dbReference type="Proteomes" id="UP001152872">
    <property type="component" value="Unassembled WGS sequence"/>
</dbReference>
<protein>
    <recommendedName>
        <fullName evidence="3">Addiction module component</fullName>
    </recommendedName>
</protein>